<dbReference type="AlphaFoldDB" id="A0AAV4F7R4"/>
<feature type="disulfide bond" evidence="10">
    <location>
        <begin position="224"/>
        <end position="236"/>
    </location>
</feature>
<comment type="caution">
    <text evidence="10">Lacks conserved residue(s) required for the propagation of feature annotation.</text>
</comment>
<keyword evidence="13" id="KW-1185">Reference proteome</keyword>
<feature type="disulfide bond" evidence="10">
    <location>
        <begin position="131"/>
        <end position="146"/>
    </location>
</feature>
<reference evidence="12 13" key="1">
    <citation type="journal article" date="2021" name="Elife">
        <title>Chloroplast acquisition without the gene transfer in kleptoplastic sea slugs, Plakobranchus ocellatus.</title>
        <authorList>
            <person name="Maeda T."/>
            <person name="Takahashi S."/>
            <person name="Yoshida T."/>
            <person name="Shimamura S."/>
            <person name="Takaki Y."/>
            <person name="Nagai Y."/>
            <person name="Toyoda A."/>
            <person name="Suzuki Y."/>
            <person name="Arimoto A."/>
            <person name="Ishii H."/>
            <person name="Satoh N."/>
            <person name="Nishiyama T."/>
            <person name="Hasebe M."/>
            <person name="Maruyama T."/>
            <person name="Minagawa J."/>
            <person name="Obokata J."/>
            <person name="Shigenobu S."/>
        </authorList>
    </citation>
    <scope>NUCLEOTIDE SEQUENCE [LARGE SCALE GENOMIC DNA]</scope>
</reference>
<organism evidence="12 13">
    <name type="scientific">Elysia marginata</name>
    <dbReference type="NCBI Taxonomy" id="1093978"/>
    <lineage>
        <taxon>Eukaryota</taxon>
        <taxon>Metazoa</taxon>
        <taxon>Spiralia</taxon>
        <taxon>Lophotrochozoa</taxon>
        <taxon>Mollusca</taxon>
        <taxon>Gastropoda</taxon>
        <taxon>Heterobranchia</taxon>
        <taxon>Euthyneura</taxon>
        <taxon>Panpulmonata</taxon>
        <taxon>Sacoglossa</taxon>
        <taxon>Placobranchoidea</taxon>
        <taxon>Plakobranchidae</taxon>
        <taxon>Elysia</taxon>
    </lineage>
</organism>
<evidence type="ECO:0000256" key="3">
    <source>
        <dbReference type="ARBA" id="ARBA00022729"/>
    </source>
</evidence>
<comment type="caution">
    <text evidence="12">The sequence shown here is derived from an EMBL/GenBank/DDBJ whole genome shotgun (WGS) entry which is preliminary data.</text>
</comment>
<feature type="disulfide bond" evidence="10">
    <location>
        <begin position="194"/>
        <end position="212"/>
    </location>
</feature>
<dbReference type="InterPro" id="IPR013106">
    <property type="entry name" value="Ig_V-set"/>
</dbReference>
<dbReference type="PROSITE" id="PS50835">
    <property type="entry name" value="IG_LIKE"/>
    <property type="match status" value="1"/>
</dbReference>
<dbReference type="PANTHER" id="PTHR22722:SF5">
    <property type="entry name" value="LOW-DENSITY LIPOPROTEIN RECEPTOR-RELATED PROTEIN 1B"/>
    <property type="match status" value="1"/>
</dbReference>
<evidence type="ECO:0000256" key="7">
    <source>
        <dbReference type="ARBA" id="ARBA00023157"/>
    </source>
</evidence>
<dbReference type="Gene3D" id="2.60.40.10">
    <property type="entry name" value="Immunoglobulins"/>
    <property type="match status" value="1"/>
</dbReference>
<keyword evidence="6" id="KW-0472">Membrane</keyword>
<accession>A0AAV4F7R4</accession>
<comment type="subcellular location">
    <subcellularLocation>
        <location evidence="1">Membrane</location>
        <topology evidence="1">Single-pass membrane protein</topology>
    </subcellularLocation>
</comment>
<dbReference type="CDD" id="cd00112">
    <property type="entry name" value="LDLa"/>
    <property type="match status" value="4"/>
</dbReference>
<feature type="domain" description="Ig-like" evidence="11">
    <location>
        <begin position="1"/>
        <end position="108"/>
    </location>
</feature>
<evidence type="ECO:0000256" key="9">
    <source>
        <dbReference type="ARBA" id="ARBA00023180"/>
    </source>
</evidence>
<feature type="disulfide bond" evidence="10">
    <location>
        <begin position="187"/>
        <end position="199"/>
    </location>
</feature>
<dbReference type="PRINTS" id="PR00261">
    <property type="entry name" value="LDLRECEPTOR"/>
</dbReference>
<evidence type="ECO:0000313" key="12">
    <source>
        <dbReference type="EMBL" id="GFR68375.1"/>
    </source>
</evidence>
<dbReference type="PANTHER" id="PTHR22722">
    <property type="entry name" value="LOW-DENSITY LIPOPROTEIN RECEPTOR-RELATED PROTEIN 2-RELATED"/>
    <property type="match status" value="1"/>
</dbReference>
<dbReference type="Pfam" id="PF00057">
    <property type="entry name" value="Ldl_recept_a"/>
    <property type="match status" value="4"/>
</dbReference>
<dbReference type="SMART" id="SM00409">
    <property type="entry name" value="IG"/>
    <property type="match status" value="1"/>
</dbReference>
<dbReference type="GO" id="GO:0005886">
    <property type="term" value="C:plasma membrane"/>
    <property type="evidence" value="ECO:0007669"/>
    <property type="project" value="TreeGrafter"/>
</dbReference>
<dbReference type="InterPro" id="IPR002172">
    <property type="entry name" value="LDrepeatLR_classA_rpt"/>
</dbReference>
<dbReference type="GO" id="GO:0005041">
    <property type="term" value="F:low-density lipoprotein particle receptor activity"/>
    <property type="evidence" value="ECO:0007669"/>
    <property type="project" value="TreeGrafter"/>
</dbReference>
<keyword evidence="7 10" id="KW-1015">Disulfide bond</keyword>
<name>A0AAV4F7R4_9GAST</name>
<evidence type="ECO:0000259" key="11">
    <source>
        <dbReference type="PROSITE" id="PS50835"/>
    </source>
</evidence>
<dbReference type="EMBL" id="BMAT01007649">
    <property type="protein sequence ID" value="GFR68375.1"/>
    <property type="molecule type" value="Genomic_DNA"/>
</dbReference>
<evidence type="ECO:0000313" key="13">
    <source>
        <dbReference type="Proteomes" id="UP000762676"/>
    </source>
</evidence>
<evidence type="ECO:0000256" key="2">
    <source>
        <dbReference type="ARBA" id="ARBA00022692"/>
    </source>
</evidence>
<keyword evidence="5" id="KW-1133">Transmembrane helix</keyword>
<dbReference type="InterPro" id="IPR051221">
    <property type="entry name" value="LDLR-related"/>
</dbReference>
<evidence type="ECO:0000256" key="10">
    <source>
        <dbReference type="PROSITE-ProRule" id="PRU00124"/>
    </source>
</evidence>
<dbReference type="InterPro" id="IPR036179">
    <property type="entry name" value="Ig-like_dom_sf"/>
</dbReference>
<keyword evidence="9" id="KW-0325">Glycoprotein</keyword>
<feature type="disulfide bond" evidence="10">
    <location>
        <begin position="168"/>
        <end position="183"/>
    </location>
</feature>
<keyword evidence="3" id="KW-0732">Signal</keyword>
<proteinExistence type="predicted"/>
<feature type="disulfide bond" evidence="10">
    <location>
        <begin position="149"/>
        <end position="161"/>
    </location>
</feature>
<sequence length="262" mass="29116">LVIDGTASEVQLGRRSVLTCNATGGTGVPEMIYWYLDPATGGATVNLTEVFLTADRSRRGAYYIRDLRRDTYFVSELYIMRARLQDAGTYTCRVSDRLSASYDVRVVTEACGPGLFQCADFERCIDSRRRCDNRQDCRDGSDETGCPSCQSGSFRCADGECIDVRRKCDGRPDCRDRTDEDNCPETCDPDQFTCDNGLCVPGDARCNGLNDCGDLSDEKGCPRCRRNEFECANGDCVDGRYRCNRYADCADSSDEFSCSKST</sequence>
<protein>
    <submittedName>
        <fullName evidence="12">Low-density lipoprotein receptor</fullName>
    </submittedName>
</protein>
<dbReference type="FunFam" id="4.10.400.10:FF:000034">
    <property type="entry name" value="Low-density lipoprotein receptor-related protein 2"/>
    <property type="match status" value="1"/>
</dbReference>
<dbReference type="SMART" id="SM00192">
    <property type="entry name" value="LDLa"/>
    <property type="match status" value="4"/>
</dbReference>
<keyword evidence="2" id="KW-0812">Transmembrane</keyword>
<dbReference type="InterPro" id="IPR013783">
    <property type="entry name" value="Ig-like_fold"/>
</dbReference>
<dbReference type="Proteomes" id="UP000762676">
    <property type="component" value="Unassembled WGS sequence"/>
</dbReference>
<dbReference type="PROSITE" id="PS50068">
    <property type="entry name" value="LDLRA_2"/>
    <property type="match status" value="4"/>
</dbReference>
<dbReference type="PROSITE" id="PS01209">
    <property type="entry name" value="LDLRA_1"/>
    <property type="match status" value="1"/>
</dbReference>
<dbReference type="GO" id="GO:0043235">
    <property type="term" value="C:receptor complex"/>
    <property type="evidence" value="ECO:0007669"/>
    <property type="project" value="TreeGrafter"/>
</dbReference>
<gene>
    <name evidence="12" type="ORF">ElyMa_003730200</name>
</gene>
<dbReference type="InterPro" id="IPR003599">
    <property type="entry name" value="Ig_sub"/>
</dbReference>
<dbReference type="SUPFAM" id="SSF57424">
    <property type="entry name" value="LDL receptor-like module"/>
    <property type="match status" value="4"/>
</dbReference>
<feature type="disulfide bond" evidence="10">
    <location>
        <begin position="206"/>
        <end position="221"/>
    </location>
</feature>
<keyword evidence="4" id="KW-0677">Repeat</keyword>
<feature type="disulfide bond" evidence="10">
    <location>
        <begin position="156"/>
        <end position="174"/>
    </location>
</feature>
<feature type="non-terminal residue" evidence="12">
    <location>
        <position position="1"/>
    </location>
</feature>
<dbReference type="Gene3D" id="4.10.400.10">
    <property type="entry name" value="Low-density Lipoprotein Receptor"/>
    <property type="match status" value="4"/>
</dbReference>
<evidence type="ECO:0000256" key="8">
    <source>
        <dbReference type="ARBA" id="ARBA00023170"/>
    </source>
</evidence>
<keyword evidence="12" id="KW-0449">Lipoprotein</keyword>
<dbReference type="InterPro" id="IPR007110">
    <property type="entry name" value="Ig-like_dom"/>
</dbReference>
<evidence type="ECO:0000256" key="4">
    <source>
        <dbReference type="ARBA" id="ARBA00022737"/>
    </source>
</evidence>
<keyword evidence="8 12" id="KW-0675">Receptor</keyword>
<feature type="disulfide bond" evidence="10">
    <location>
        <begin position="231"/>
        <end position="249"/>
    </location>
</feature>
<dbReference type="InterPro" id="IPR023415">
    <property type="entry name" value="LDLR_class-A_CS"/>
</dbReference>
<feature type="disulfide bond" evidence="10">
    <location>
        <begin position="243"/>
        <end position="258"/>
    </location>
</feature>
<dbReference type="InterPro" id="IPR036055">
    <property type="entry name" value="LDL_receptor-like_sf"/>
</dbReference>
<dbReference type="Pfam" id="PF07686">
    <property type="entry name" value="V-set"/>
    <property type="match status" value="1"/>
</dbReference>
<evidence type="ECO:0000256" key="6">
    <source>
        <dbReference type="ARBA" id="ARBA00023136"/>
    </source>
</evidence>
<dbReference type="SUPFAM" id="SSF48726">
    <property type="entry name" value="Immunoglobulin"/>
    <property type="match status" value="1"/>
</dbReference>
<evidence type="ECO:0000256" key="1">
    <source>
        <dbReference type="ARBA" id="ARBA00004167"/>
    </source>
</evidence>
<evidence type="ECO:0000256" key="5">
    <source>
        <dbReference type="ARBA" id="ARBA00022989"/>
    </source>
</evidence>